<dbReference type="NCBIfam" id="NF008702">
    <property type="entry name" value="PRK11713.6-1"/>
    <property type="match status" value="1"/>
</dbReference>
<dbReference type="Gene3D" id="3.40.1280.10">
    <property type="match status" value="1"/>
</dbReference>
<keyword evidence="6 10" id="KW-0808">Transferase</keyword>
<evidence type="ECO:0000256" key="8">
    <source>
        <dbReference type="ARBA" id="ARBA00025699"/>
    </source>
</evidence>
<dbReference type="InterPro" id="IPR029026">
    <property type="entry name" value="tRNA_m1G_MTases_N"/>
</dbReference>
<evidence type="ECO:0000256" key="4">
    <source>
        <dbReference type="ARBA" id="ARBA00022552"/>
    </source>
</evidence>
<evidence type="ECO:0000256" key="1">
    <source>
        <dbReference type="ARBA" id="ARBA00004496"/>
    </source>
</evidence>
<comment type="subcellular location">
    <subcellularLocation>
        <location evidence="1 10">Cytoplasm</location>
    </subcellularLocation>
</comment>
<dbReference type="InterPro" id="IPR029028">
    <property type="entry name" value="Alpha/beta_knot_MTases"/>
</dbReference>
<comment type="function">
    <text evidence="8 10">Specifically methylates the N3 position of the uracil ring of uridine 1498 (m3U1498) in 16S rRNA. Acts on the fully assembled 30S ribosomal subunit.</text>
</comment>
<feature type="domain" description="Ribosomal RNA small subunit methyltransferase E PUA-like" evidence="12">
    <location>
        <begin position="19"/>
        <end position="64"/>
    </location>
</feature>
<dbReference type="SUPFAM" id="SSF75217">
    <property type="entry name" value="alpha/beta knot"/>
    <property type="match status" value="1"/>
</dbReference>
<dbReference type="InterPro" id="IPR046887">
    <property type="entry name" value="RsmE_PUA-like"/>
</dbReference>
<name>A0A238U890_9FLAO</name>
<organism evidence="13 14">
    <name type="scientific">Tenacibaculum jejuense</name>
    <dbReference type="NCBI Taxonomy" id="584609"/>
    <lineage>
        <taxon>Bacteria</taxon>
        <taxon>Pseudomonadati</taxon>
        <taxon>Bacteroidota</taxon>
        <taxon>Flavobacteriia</taxon>
        <taxon>Flavobacteriales</taxon>
        <taxon>Flavobacteriaceae</taxon>
        <taxon>Tenacibaculum</taxon>
    </lineage>
</organism>
<reference evidence="13 14" key="1">
    <citation type="submission" date="2017-07" db="EMBL/GenBank/DDBJ databases">
        <authorList>
            <person name="Sun Z.S."/>
            <person name="Albrecht U."/>
            <person name="Echele G."/>
            <person name="Lee C.C."/>
        </authorList>
    </citation>
    <scope>NUCLEOTIDE SEQUENCE [LARGE SCALE GENOMIC DNA]</scope>
    <source>
        <strain evidence="14">type strain: KCTC 22618</strain>
    </source>
</reference>
<evidence type="ECO:0000256" key="9">
    <source>
        <dbReference type="ARBA" id="ARBA00047944"/>
    </source>
</evidence>
<dbReference type="PANTHER" id="PTHR30027:SF3">
    <property type="entry name" value="16S RRNA (URACIL(1498)-N(3))-METHYLTRANSFERASE"/>
    <property type="match status" value="1"/>
</dbReference>
<sequence>MQLFFNPEITEETTEIIFNKEESRHIVKVLRKESGDEVVITNGKGIVFTAIITIPSDKKCVAKITTTEKKPKEWNYHLHVAIAPTKNMDRLEWFVEKATEIGIDEITPIICHNSERKVVKIDRLHKIMLAAMKQSLKFNAVKINPVIKFSEFIDQEFSGNKFIAHCHDSEKKSLKNIDKFSSEILILIGPEGDFSEQEVALANTSTFTPISLGNSRLRTETAALTAVQHISFLHY</sequence>
<dbReference type="Gene3D" id="2.40.240.20">
    <property type="entry name" value="Hypothetical PUA domain-like, domain 1"/>
    <property type="match status" value="1"/>
</dbReference>
<accession>A0A238U890</accession>
<evidence type="ECO:0000256" key="7">
    <source>
        <dbReference type="ARBA" id="ARBA00022691"/>
    </source>
</evidence>
<dbReference type="RefSeq" id="WP_095070777.1">
    <property type="nucleotide sequence ID" value="NZ_LT899436.1"/>
</dbReference>
<dbReference type="GO" id="GO:0005737">
    <property type="term" value="C:cytoplasm"/>
    <property type="evidence" value="ECO:0007669"/>
    <property type="project" value="UniProtKB-SubCell"/>
</dbReference>
<gene>
    <name evidence="13" type="ORF">TJEJU_1475</name>
</gene>
<dbReference type="InterPro" id="IPR046886">
    <property type="entry name" value="RsmE_MTase_dom"/>
</dbReference>
<keyword evidence="3 10" id="KW-0963">Cytoplasm</keyword>
<dbReference type="GO" id="GO:0070042">
    <property type="term" value="F:rRNA (uridine-N3-)-methyltransferase activity"/>
    <property type="evidence" value="ECO:0007669"/>
    <property type="project" value="TreeGrafter"/>
</dbReference>
<dbReference type="OrthoDB" id="9815641at2"/>
<keyword evidence="5 10" id="KW-0489">Methyltransferase</keyword>
<keyword evidence="7 10" id="KW-0949">S-adenosyl-L-methionine</keyword>
<evidence type="ECO:0000256" key="6">
    <source>
        <dbReference type="ARBA" id="ARBA00022679"/>
    </source>
</evidence>
<dbReference type="InterPro" id="IPR015947">
    <property type="entry name" value="PUA-like_sf"/>
</dbReference>
<evidence type="ECO:0000259" key="11">
    <source>
        <dbReference type="Pfam" id="PF04452"/>
    </source>
</evidence>
<dbReference type="KEGG" id="tje:TJEJU_1475"/>
<proteinExistence type="inferred from homology"/>
<dbReference type="PANTHER" id="PTHR30027">
    <property type="entry name" value="RIBOSOMAL RNA SMALL SUBUNIT METHYLTRANSFERASE E"/>
    <property type="match status" value="1"/>
</dbReference>
<dbReference type="EC" id="2.1.1.193" evidence="10"/>
<evidence type="ECO:0000256" key="10">
    <source>
        <dbReference type="PIRNR" id="PIRNR015601"/>
    </source>
</evidence>
<dbReference type="PIRSF" id="PIRSF015601">
    <property type="entry name" value="MTase_slr0722"/>
    <property type="match status" value="1"/>
</dbReference>
<evidence type="ECO:0000313" key="13">
    <source>
        <dbReference type="EMBL" id="SNR15206.1"/>
    </source>
</evidence>
<dbReference type="Pfam" id="PF04452">
    <property type="entry name" value="Methyltrans_RNA"/>
    <property type="match status" value="1"/>
</dbReference>
<feature type="domain" description="Ribosomal RNA small subunit methyltransferase E methyltransferase" evidence="11">
    <location>
        <begin position="73"/>
        <end position="230"/>
    </location>
</feature>
<evidence type="ECO:0000259" key="12">
    <source>
        <dbReference type="Pfam" id="PF20260"/>
    </source>
</evidence>
<keyword evidence="14" id="KW-1185">Reference proteome</keyword>
<evidence type="ECO:0000256" key="2">
    <source>
        <dbReference type="ARBA" id="ARBA00005528"/>
    </source>
</evidence>
<dbReference type="Pfam" id="PF20260">
    <property type="entry name" value="PUA_4"/>
    <property type="match status" value="1"/>
</dbReference>
<dbReference type="InterPro" id="IPR006700">
    <property type="entry name" value="RsmE"/>
</dbReference>
<dbReference type="AlphaFoldDB" id="A0A238U890"/>
<dbReference type="Proteomes" id="UP000215214">
    <property type="component" value="Chromosome TJEJU"/>
</dbReference>
<evidence type="ECO:0000256" key="3">
    <source>
        <dbReference type="ARBA" id="ARBA00022490"/>
    </source>
</evidence>
<dbReference type="CDD" id="cd18084">
    <property type="entry name" value="RsmE-like"/>
    <property type="match status" value="1"/>
</dbReference>
<dbReference type="GO" id="GO:0070475">
    <property type="term" value="P:rRNA base methylation"/>
    <property type="evidence" value="ECO:0007669"/>
    <property type="project" value="TreeGrafter"/>
</dbReference>
<comment type="catalytic activity">
    <reaction evidence="9 10">
        <text>uridine(1498) in 16S rRNA + S-adenosyl-L-methionine = N(3)-methyluridine(1498) in 16S rRNA + S-adenosyl-L-homocysteine + H(+)</text>
        <dbReference type="Rhea" id="RHEA:42920"/>
        <dbReference type="Rhea" id="RHEA-COMP:10283"/>
        <dbReference type="Rhea" id="RHEA-COMP:10284"/>
        <dbReference type="ChEBI" id="CHEBI:15378"/>
        <dbReference type="ChEBI" id="CHEBI:57856"/>
        <dbReference type="ChEBI" id="CHEBI:59789"/>
        <dbReference type="ChEBI" id="CHEBI:65315"/>
        <dbReference type="ChEBI" id="CHEBI:74502"/>
        <dbReference type="EC" id="2.1.1.193"/>
    </reaction>
</comment>
<evidence type="ECO:0000256" key="5">
    <source>
        <dbReference type="ARBA" id="ARBA00022603"/>
    </source>
</evidence>
<protein>
    <recommendedName>
        <fullName evidence="10">Ribosomal RNA small subunit methyltransferase E</fullName>
        <ecNumber evidence="10">2.1.1.193</ecNumber>
    </recommendedName>
</protein>
<dbReference type="EMBL" id="LT899436">
    <property type="protein sequence ID" value="SNR15206.1"/>
    <property type="molecule type" value="Genomic_DNA"/>
</dbReference>
<keyword evidence="4 10" id="KW-0698">rRNA processing</keyword>
<dbReference type="SUPFAM" id="SSF88697">
    <property type="entry name" value="PUA domain-like"/>
    <property type="match status" value="1"/>
</dbReference>
<evidence type="ECO:0000313" key="14">
    <source>
        <dbReference type="Proteomes" id="UP000215214"/>
    </source>
</evidence>
<dbReference type="NCBIfam" id="TIGR00046">
    <property type="entry name" value="RsmE family RNA methyltransferase"/>
    <property type="match status" value="1"/>
</dbReference>
<comment type="similarity">
    <text evidence="2 10">Belongs to the RNA methyltransferase RsmE family.</text>
</comment>